<gene>
    <name evidence="9" type="ORF">PNK_2070</name>
</gene>
<dbReference type="Pfam" id="PF01594">
    <property type="entry name" value="AI-2E_transport"/>
    <property type="match status" value="1"/>
</dbReference>
<sequence length="389" mass="43702">MVEMKSIMATDKDDTGKQGDVKLVFSPWYYSKFFKYAFGTLLVLTIILIFYHVASILTPIVNFMSSLFIPIVFSFLFYYLLRPIVHFFEKFKISRFFSILITYVLIGIALVVFFAYLFPILAAQIAAIANTSVTTLEKFKNSSQSIVLWTGLKFNLEGEIQQRLLNLIQHGTAILSQNLLDIVGYITRIATILAVIPFIVFYLLKDDHLFAKGFMQHLPGDFGEEVHKILGNIDETLSNYINGLVLISFSVGSMLFAGYMIIGLKYALILSIMALILTSIPYLGPFLAITPAMLIGLSESPAMTLKVIAVFIIVQQIESNIISPQIMGQRLKIHPLTLILLLLAAGSLYGLIGLLLATPFYAIFKVLAENLYKIYLLRYTRIQAKLSNP</sequence>
<dbReference type="InParanoid" id="A0A0U5JFR0"/>
<protein>
    <submittedName>
        <fullName evidence="9">Conserved putative membrane protein</fullName>
    </submittedName>
</protein>
<evidence type="ECO:0000313" key="10">
    <source>
        <dbReference type="Proteomes" id="UP000069902"/>
    </source>
</evidence>
<dbReference type="PANTHER" id="PTHR21716:SF53">
    <property type="entry name" value="PERMEASE PERM-RELATED"/>
    <property type="match status" value="1"/>
</dbReference>
<accession>A0A0U5JFR0</accession>
<dbReference type="STRING" id="389348.PNK_2070"/>
<name>A0A0U5JFR0_9BACT</name>
<dbReference type="PATRIC" id="fig|389348.3.peg.2325"/>
<evidence type="ECO:0000256" key="6">
    <source>
        <dbReference type="ARBA" id="ARBA00022989"/>
    </source>
</evidence>
<keyword evidence="5 8" id="KW-0812">Transmembrane</keyword>
<feature type="transmembrane region" description="Helical" evidence="8">
    <location>
        <begin position="60"/>
        <end position="81"/>
    </location>
</feature>
<proteinExistence type="inferred from homology"/>
<feature type="transmembrane region" description="Helical" evidence="8">
    <location>
        <begin position="33"/>
        <end position="54"/>
    </location>
</feature>
<keyword evidence="10" id="KW-1185">Reference proteome</keyword>
<comment type="similarity">
    <text evidence="2">Belongs to the autoinducer-2 exporter (AI-2E) (TC 2.A.86) family.</text>
</comment>
<evidence type="ECO:0000256" key="1">
    <source>
        <dbReference type="ARBA" id="ARBA00004651"/>
    </source>
</evidence>
<feature type="transmembrane region" description="Helical" evidence="8">
    <location>
        <begin position="185"/>
        <end position="204"/>
    </location>
</feature>
<dbReference type="GO" id="GO:0005886">
    <property type="term" value="C:plasma membrane"/>
    <property type="evidence" value="ECO:0007669"/>
    <property type="project" value="UniProtKB-SubCell"/>
</dbReference>
<dbReference type="PANTHER" id="PTHR21716">
    <property type="entry name" value="TRANSMEMBRANE PROTEIN"/>
    <property type="match status" value="1"/>
</dbReference>
<evidence type="ECO:0000256" key="3">
    <source>
        <dbReference type="ARBA" id="ARBA00022448"/>
    </source>
</evidence>
<evidence type="ECO:0000256" key="4">
    <source>
        <dbReference type="ARBA" id="ARBA00022475"/>
    </source>
</evidence>
<evidence type="ECO:0000256" key="7">
    <source>
        <dbReference type="ARBA" id="ARBA00023136"/>
    </source>
</evidence>
<feature type="transmembrane region" description="Helical" evidence="8">
    <location>
        <begin position="268"/>
        <end position="295"/>
    </location>
</feature>
<keyword evidence="7 8" id="KW-0472">Membrane</keyword>
<reference evidence="10" key="1">
    <citation type="submission" date="2015-09" db="EMBL/GenBank/DDBJ databases">
        <authorList>
            <person name="Bertelli C."/>
        </authorList>
    </citation>
    <scope>NUCLEOTIDE SEQUENCE [LARGE SCALE GENOMIC DNA]</scope>
    <source>
        <strain evidence="10">KNic</strain>
    </source>
</reference>
<feature type="transmembrane region" description="Helical" evidence="8">
    <location>
        <begin position="338"/>
        <end position="364"/>
    </location>
</feature>
<evidence type="ECO:0000313" key="9">
    <source>
        <dbReference type="EMBL" id="CUI17674.1"/>
    </source>
</evidence>
<keyword evidence="4" id="KW-1003">Cell membrane</keyword>
<dbReference type="InterPro" id="IPR002549">
    <property type="entry name" value="AI-2E-like"/>
</dbReference>
<dbReference type="AlphaFoldDB" id="A0A0U5JFR0"/>
<feature type="transmembrane region" description="Helical" evidence="8">
    <location>
        <begin position="240"/>
        <end position="262"/>
    </location>
</feature>
<feature type="transmembrane region" description="Helical" evidence="8">
    <location>
        <begin position="93"/>
        <end position="118"/>
    </location>
</feature>
<keyword evidence="3" id="KW-0813">Transport</keyword>
<dbReference type="EMBL" id="LN879502">
    <property type="protein sequence ID" value="CUI17674.1"/>
    <property type="molecule type" value="Genomic_DNA"/>
</dbReference>
<evidence type="ECO:0000256" key="5">
    <source>
        <dbReference type="ARBA" id="ARBA00022692"/>
    </source>
</evidence>
<keyword evidence="6 8" id="KW-1133">Transmembrane helix</keyword>
<organism evidence="9 10">
    <name type="scientific">Candidatus Protochlamydia naegleriophila</name>
    <dbReference type="NCBI Taxonomy" id="389348"/>
    <lineage>
        <taxon>Bacteria</taxon>
        <taxon>Pseudomonadati</taxon>
        <taxon>Chlamydiota</taxon>
        <taxon>Chlamydiia</taxon>
        <taxon>Parachlamydiales</taxon>
        <taxon>Parachlamydiaceae</taxon>
        <taxon>Candidatus Protochlamydia</taxon>
    </lineage>
</organism>
<comment type="subcellular location">
    <subcellularLocation>
        <location evidence="1">Cell membrane</location>
        <topology evidence="1">Multi-pass membrane protein</topology>
    </subcellularLocation>
</comment>
<dbReference type="KEGG" id="pnl:PNK_2070"/>
<dbReference type="Proteomes" id="UP000069902">
    <property type="component" value="Chromosome cPNK"/>
</dbReference>
<evidence type="ECO:0000256" key="8">
    <source>
        <dbReference type="SAM" id="Phobius"/>
    </source>
</evidence>
<dbReference type="GO" id="GO:0055085">
    <property type="term" value="P:transmembrane transport"/>
    <property type="evidence" value="ECO:0007669"/>
    <property type="project" value="TreeGrafter"/>
</dbReference>
<dbReference type="FunCoup" id="A0A0U5JFR0">
    <property type="interactions" value="126"/>
</dbReference>
<evidence type="ECO:0000256" key="2">
    <source>
        <dbReference type="ARBA" id="ARBA00009773"/>
    </source>
</evidence>